<evidence type="ECO:0000313" key="2">
    <source>
        <dbReference type="EMBL" id="KAK7901194.1"/>
    </source>
</evidence>
<dbReference type="Proteomes" id="UP001460270">
    <property type="component" value="Unassembled WGS sequence"/>
</dbReference>
<dbReference type="AlphaFoldDB" id="A0AAW0NUT1"/>
<accession>A0AAW0NUT1</accession>
<keyword evidence="3" id="KW-1185">Reference proteome</keyword>
<dbReference type="Pfam" id="PF23723">
    <property type="entry name" value="TPR_EDRF1"/>
    <property type="match status" value="1"/>
</dbReference>
<dbReference type="InterPro" id="IPR056583">
    <property type="entry name" value="EDRF1_TPR"/>
</dbReference>
<comment type="caution">
    <text evidence="2">The sequence shown here is derived from an EMBL/GenBank/DDBJ whole genome shotgun (WGS) entry which is preliminary data.</text>
</comment>
<feature type="domain" description="EDRF1 TPR repeats region" evidence="1">
    <location>
        <begin position="1"/>
        <end position="140"/>
    </location>
</feature>
<reference evidence="3" key="1">
    <citation type="submission" date="2024-04" db="EMBL/GenBank/DDBJ databases">
        <title>Salinicola lusitanus LLJ914,a marine bacterium isolated from the Okinawa Trough.</title>
        <authorList>
            <person name="Li J."/>
        </authorList>
    </citation>
    <scope>NUCLEOTIDE SEQUENCE [LARGE SCALE GENOMIC DNA]</scope>
</reference>
<proteinExistence type="predicted"/>
<dbReference type="EMBL" id="JBBPFD010000013">
    <property type="protein sequence ID" value="KAK7901194.1"/>
    <property type="molecule type" value="Genomic_DNA"/>
</dbReference>
<protein>
    <recommendedName>
        <fullName evidence="1">EDRF1 TPR repeats region domain-containing protein</fullName>
    </recommendedName>
</protein>
<sequence>MAGQNSSAAKLKSLTAALDIMTETRHAFQLIHKELMEEEMEKEQAVGEAGESTDSAADDGSGLNIQEVIKLIGVFEPSFSFLLLQVIKILTTIKRKPSKDEELLKTYKNVYSKLLRAEKNGPLLERVKFYIELLNQLKAETESNDADS</sequence>
<gene>
    <name evidence="2" type="ORF">WMY93_017963</name>
</gene>
<evidence type="ECO:0000259" key="1">
    <source>
        <dbReference type="Pfam" id="PF23723"/>
    </source>
</evidence>
<evidence type="ECO:0000313" key="3">
    <source>
        <dbReference type="Proteomes" id="UP001460270"/>
    </source>
</evidence>
<organism evidence="2 3">
    <name type="scientific">Mugilogobius chulae</name>
    <name type="common">yellowstripe goby</name>
    <dbReference type="NCBI Taxonomy" id="88201"/>
    <lineage>
        <taxon>Eukaryota</taxon>
        <taxon>Metazoa</taxon>
        <taxon>Chordata</taxon>
        <taxon>Craniata</taxon>
        <taxon>Vertebrata</taxon>
        <taxon>Euteleostomi</taxon>
        <taxon>Actinopterygii</taxon>
        <taxon>Neopterygii</taxon>
        <taxon>Teleostei</taxon>
        <taxon>Neoteleostei</taxon>
        <taxon>Acanthomorphata</taxon>
        <taxon>Gobiaria</taxon>
        <taxon>Gobiiformes</taxon>
        <taxon>Gobioidei</taxon>
        <taxon>Gobiidae</taxon>
        <taxon>Gobionellinae</taxon>
        <taxon>Mugilogobius</taxon>
    </lineage>
</organism>
<name>A0AAW0NUT1_9GOBI</name>